<reference evidence="2 3" key="1">
    <citation type="submission" date="2024-04" db="EMBL/GenBank/DDBJ databases">
        <title>Tritrichomonas musculus Genome.</title>
        <authorList>
            <person name="Alves-Ferreira E."/>
            <person name="Grigg M."/>
            <person name="Lorenzi H."/>
            <person name="Galac M."/>
        </authorList>
    </citation>
    <scope>NUCLEOTIDE SEQUENCE [LARGE SCALE GENOMIC DNA]</scope>
    <source>
        <strain evidence="2 3">EAF2021</strain>
    </source>
</reference>
<evidence type="ECO:0000313" key="2">
    <source>
        <dbReference type="EMBL" id="KAK8841239.1"/>
    </source>
</evidence>
<evidence type="ECO:0000313" key="3">
    <source>
        <dbReference type="Proteomes" id="UP001470230"/>
    </source>
</evidence>
<evidence type="ECO:0000256" key="1">
    <source>
        <dbReference type="SAM" id="MobiDB-lite"/>
    </source>
</evidence>
<evidence type="ECO:0008006" key="4">
    <source>
        <dbReference type="Google" id="ProtNLM"/>
    </source>
</evidence>
<organism evidence="2 3">
    <name type="scientific">Tritrichomonas musculus</name>
    <dbReference type="NCBI Taxonomy" id="1915356"/>
    <lineage>
        <taxon>Eukaryota</taxon>
        <taxon>Metamonada</taxon>
        <taxon>Parabasalia</taxon>
        <taxon>Tritrichomonadida</taxon>
        <taxon>Tritrichomonadidae</taxon>
        <taxon>Tritrichomonas</taxon>
    </lineage>
</organism>
<gene>
    <name evidence="2" type="ORF">M9Y10_027440</name>
</gene>
<name>A0ABR2H4U3_9EUKA</name>
<feature type="region of interest" description="Disordered" evidence="1">
    <location>
        <begin position="429"/>
        <end position="458"/>
    </location>
</feature>
<keyword evidence="3" id="KW-1185">Reference proteome</keyword>
<protein>
    <recommendedName>
        <fullName evidence="4">RING-type domain-containing protein</fullName>
    </recommendedName>
</protein>
<comment type="caution">
    <text evidence="2">The sequence shown here is derived from an EMBL/GenBank/DDBJ whole genome shotgun (WGS) entry which is preliminary data.</text>
</comment>
<accession>A0ABR2H4U3</accession>
<dbReference type="EMBL" id="JAPFFF010000042">
    <property type="protein sequence ID" value="KAK8841239.1"/>
    <property type="molecule type" value="Genomic_DNA"/>
</dbReference>
<proteinExistence type="predicted"/>
<sequence>MENNNTRILKKLVKLRENRVKKYDECSEPDDKIKLLLNNYFIFYQDLDGKTFFTQAQNLQKQKDFEYFKFVFKAMEKYTLFATYENFKNVYESWKALYYHKEKELSKSFKFIGEFSKLCYRISFSKSNIKSFLKSEANNELYFDLHLFPFICHLYVDYEEDIIQPLKIIKDRKASKEQDPTNNFYRVYAISYILKILNIAEDSDDAKLPIDDSILLLEIQTLFDKDKLDKEINFFQSGPPEIYLLTKEISSENVIKMIEYIIQNNGWNILNFIKETDSKISFYIIIAQISFKILNYLKTLLLKKENFTNLMKKDNFARLIEKCFTFFCIIAQSPSFKDYIDENFDCISFLIQFLINFYVENVLDNNLIKIVLTNDAKKLFANFILTGPPFFSFGNSRENNQKLIFELQNCIQSEEDLFLYSGYLKKMNPNEEKKDENQNIDDNSKEKKDNNDQKEKDKRLINEAIRMNYFENTDNFKPNQTDFKNNEDYFYTVLPFFIFFEADESVEPQENEGSFHKFLKEQINKKSTQIGTKIWEKYLKKRQPSNEYSYNIKIFEDEKFEKLKNRFFWYFIRFLIILDYENSKIILHIEDTNQDCKNYFIKYFILSLPKDERDIRFDSLLQFKNIKDLLRGIEKDANKYCKDMHLMYSEIRLIDENKLMDKLVVINGYLSKHLEKLRLVLNSESSGEEERKIKEKANEVLELAITQIKYKTGITSKRSILLNQMCKKIFKTFHDRLINENDEGKPNDFFIQLFTFFAYESINLIPTKIAMKKITKIIKGLNSRQTKMATVALFNFFERKRSEHVIILKILRKEEVNDEKKKVIENNSGHLYSKEKNFCNDCLIKFTTNTNHNMYQFFSCEHVFHVYDCCGNKGKDFYKECPICPKGQQKQIEKKKVREKLQQTSSFYNDYFKMKDASFQKSIESCSLKPNLQNSSICLQNPNIKNGIKYYDVSSFFENDDEISITFQDD</sequence>
<dbReference type="Proteomes" id="UP001470230">
    <property type="component" value="Unassembled WGS sequence"/>
</dbReference>